<proteinExistence type="predicted"/>
<sequence>MKVIICGSISAVDEILRVKKELEKKGHEVEIPEGVKRIEIKSKTNASTEERADIKIKYDLIRGYYEKMKRYDVALIVNPEKKGIKGYIGGNTLIEMAFAHILQKPLFCLYAVPDMNYASEIIAMQPYCITWKIKQDKNQCKIKNFQESVLL</sequence>
<comment type="caution">
    <text evidence="1">The sequence shown here is derived from an EMBL/GenBank/DDBJ whole genome shotgun (WGS) entry which is preliminary data.</text>
</comment>
<protein>
    <submittedName>
        <fullName evidence="1">Uncharacterized protein</fullName>
    </submittedName>
</protein>
<dbReference type="EMBL" id="MFZI01000076">
    <property type="protein sequence ID" value="OGK18061.1"/>
    <property type="molecule type" value="Genomic_DNA"/>
</dbReference>
<dbReference type="Proteomes" id="UP000177026">
    <property type="component" value="Unassembled WGS sequence"/>
</dbReference>
<accession>A0A1F7GGT7</accession>
<evidence type="ECO:0000313" key="2">
    <source>
        <dbReference type="Proteomes" id="UP000177026"/>
    </source>
</evidence>
<organism evidence="1 2">
    <name type="scientific">Candidatus Roizmanbacteria bacterium RIFCSPHIGHO2_01_FULL_39_8</name>
    <dbReference type="NCBI Taxonomy" id="1802033"/>
    <lineage>
        <taxon>Bacteria</taxon>
        <taxon>Candidatus Roizmaniibacteriota</taxon>
    </lineage>
</organism>
<gene>
    <name evidence="1" type="ORF">A2866_02940</name>
</gene>
<evidence type="ECO:0000313" key="1">
    <source>
        <dbReference type="EMBL" id="OGK18061.1"/>
    </source>
</evidence>
<reference evidence="1 2" key="1">
    <citation type="journal article" date="2016" name="Nat. Commun.">
        <title>Thousands of microbial genomes shed light on interconnected biogeochemical processes in an aquifer system.</title>
        <authorList>
            <person name="Anantharaman K."/>
            <person name="Brown C.T."/>
            <person name="Hug L.A."/>
            <person name="Sharon I."/>
            <person name="Castelle C.J."/>
            <person name="Probst A.J."/>
            <person name="Thomas B.C."/>
            <person name="Singh A."/>
            <person name="Wilkins M.J."/>
            <person name="Karaoz U."/>
            <person name="Brodie E.L."/>
            <person name="Williams K.H."/>
            <person name="Hubbard S.S."/>
            <person name="Banfield J.F."/>
        </authorList>
    </citation>
    <scope>NUCLEOTIDE SEQUENCE [LARGE SCALE GENOMIC DNA]</scope>
</reference>
<dbReference type="AlphaFoldDB" id="A0A1F7GGT7"/>
<name>A0A1F7GGT7_9BACT</name>